<dbReference type="PROSITE" id="PS51257">
    <property type="entry name" value="PROKAR_LIPOPROTEIN"/>
    <property type="match status" value="1"/>
</dbReference>
<dbReference type="EMBL" id="MHNN01000020">
    <property type="protein sequence ID" value="OGZ45582.1"/>
    <property type="molecule type" value="Genomic_DNA"/>
</dbReference>
<proteinExistence type="predicted"/>
<evidence type="ECO:0000313" key="3">
    <source>
        <dbReference type="Proteomes" id="UP000176576"/>
    </source>
</evidence>
<dbReference type="Proteomes" id="UP000176576">
    <property type="component" value="Unassembled WGS sequence"/>
</dbReference>
<feature type="region of interest" description="Disordered" evidence="1">
    <location>
        <begin position="179"/>
        <end position="215"/>
    </location>
</feature>
<dbReference type="STRING" id="1802117.A3J54_02015"/>
<accession>A0A1G2G681</accession>
<reference evidence="2 3" key="1">
    <citation type="journal article" date="2016" name="Nat. Commun.">
        <title>Thousands of microbial genomes shed light on interconnected biogeochemical processes in an aquifer system.</title>
        <authorList>
            <person name="Anantharaman K."/>
            <person name="Brown C.T."/>
            <person name="Hug L.A."/>
            <person name="Sharon I."/>
            <person name="Castelle C.J."/>
            <person name="Probst A.J."/>
            <person name="Thomas B.C."/>
            <person name="Singh A."/>
            <person name="Wilkins M.J."/>
            <person name="Karaoz U."/>
            <person name="Brodie E.L."/>
            <person name="Williams K.H."/>
            <person name="Hubbard S.S."/>
            <person name="Banfield J.F."/>
        </authorList>
    </citation>
    <scope>NUCLEOTIDE SEQUENCE [LARGE SCALE GENOMIC DNA]</scope>
</reference>
<sequence length="239" mass="25583">MLRKSFVSLAITSVGVMFVISGCASQSYMEKKFGMLEGRVAQVSQHVEDTNARLNDLTAGVNTNFSTVREDMERMQGQITTVGDIASDARSNAGVAIEKISSVYKETRKAVASVAAARKEARQARKEAVEAHGKLAKSLGDESTKTRKVVGDEAKAVREYTTDVGDAMQAVVISESGNVQSAIKTDGDSTRANVTEDGGKTREEGKNAWTDASDQAKRILEELEKLKANPPPATAPTTP</sequence>
<organism evidence="2 3">
    <name type="scientific">Candidatus Ryanbacteria bacterium RIFCSPHIGHO2_02_FULL_45_13b</name>
    <dbReference type="NCBI Taxonomy" id="1802117"/>
    <lineage>
        <taxon>Bacteria</taxon>
        <taxon>Candidatus Ryaniibacteriota</taxon>
    </lineage>
</organism>
<gene>
    <name evidence="2" type="ORF">A3J54_02015</name>
</gene>
<evidence type="ECO:0000313" key="2">
    <source>
        <dbReference type="EMBL" id="OGZ45582.1"/>
    </source>
</evidence>
<dbReference type="AlphaFoldDB" id="A0A1G2G681"/>
<protein>
    <submittedName>
        <fullName evidence="2">Uncharacterized protein</fullName>
    </submittedName>
</protein>
<comment type="caution">
    <text evidence="2">The sequence shown here is derived from an EMBL/GenBank/DDBJ whole genome shotgun (WGS) entry which is preliminary data.</text>
</comment>
<feature type="compositionally biased region" description="Basic and acidic residues" evidence="1">
    <location>
        <begin position="197"/>
        <end position="206"/>
    </location>
</feature>
<evidence type="ECO:0000256" key="1">
    <source>
        <dbReference type="SAM" id="MobiDB-lite"/>
    </source>
</evidence>
<name>A0A1G2G681_9BACT</name>